<dbReference type="SUPFAM" id="SSF48452">
    <property type="entry name" value="TPR-like"/>
    <property type="match status" value="1"/>
</dbReference>
<dbReference type="Gene3D" id="1.10.260.40">
    <property type="entry name" value="lambda repressor-like DNA-binding domains"/>
    <property type="match status" value="1"/>
</dbReference>
<dbReference type="InterPro" id="IPR010982">
    <property type="entry name" value="Lambda_DNA-bd_dom_sf"/>
</dbReference>
<evidence type="ECO:0000259" key="2">
    <source>
        <dbReference type="PROSITE" id="PS50943"/>
    </source>
</evidence>
<dbReference type="RefSeq" id="WP_090842050.1">
    <property type="nucleotide sequence ID" value="NZ_FNIL01000003.1"/>
</dbReference>
<dbReference type="EMBL" id="FNIL01000003">
    <property type="protein sequence ID" value="SDN74668.1"/>
    <property type="molecule type" value="Genomic_DNA"/>
</dbReference>
<keyword evidence="4" id="KW-1185">Reference proteome</keyword>
<dbReference type="PROSITE" id="PS50943">
    <property type="entry name" value="HTH_CROC1"/>
    <property type="match status" value="1"/>
</dbReference>
<gene>
    <name evidence="3" type="ORF">SAMN04488053_103118</name>
</gene>
<evidence type="ECO:0000313" key="4">
    <source>
        <dbReference type="Proteomes" id="UP000198778"/>
    </source>
</evidence>
<dbReference type="InterPro" id="IPR001387">
    <property type="entry name" value="Cro/C1-type_HTH"/>
</dbReference>
<evidence type="ECO:0000256" key="1">
    <source>
        <dbReference type="PROSITE-ProRule" id="PRU00339"/>
    </source>
</evidence>
<dbReference type="Pfam" id="PF01381">
    <property type="entry name" value="HTH_3"/>
    <property type="match status" value="1"/>
</dbReference>
<keyword evidence="1" id="KW-0802">TPR repeat</keyword>
<sequence length="427" mass="50538">MSGKLLKYNRIKQRKKQEEICAGICSVSYYSKIENDKIEPADDLLMQLLERLHITKEELSNVDEKEIRLKLAAWHKSIIYEQVRTAEKYKGEITEQIDFFQNREIQLLHSLISIRYFILKKHERLIEDFIKRADSISSEELSEETRFYYFMIMGEAAGYYEDYEKAKRNMQTACNMINSLIMKKHVLEDFYLLMGKTVLETGDYTLSIRLINKALTSFDQRYALLQSGRGRVILARALRLSGNFEDTAAELEKAEKISGQIKNQQLLARMLQEQGELYAQQNEAMKAIQSFQQSYRLRTGRERLAPIHGILMQFEIMNAPQDIISWVNHGVETIQALRREQAYTQYEKKYELKFLYYLYKYDGASSHKFEGEMKKTILPFFEEKQDMISLAYYYERMGEFYAANNLLEESIAWYQKAMKALWKRTLH</sequence>
<dbReference type="GO" id="GO:0003677">
    <property type="term" value="F:DNA binding"/>
    <property type="evidence" value="ECO:0007669"/>
    <property type="project" value="InterPro"/>
</dbReference>
<dbReference type="SMART" id="SM00530">
    <property type="entry name" value="HTH_XRE"/>
    <property type="match status" value="1"/>
</dbReference>
<feature type="repeat" description="TPR" evidence="1">
    <location>
        <begin position="268"/>
        <end position="301"/>
    </location>
</feature>
<dbReference type="SUPFAM" id="SSF47413">
    <property type="entry name" value="lambda repressor-like DNA-binding domains"/>
    <property type="match status" value="1"/>
</dbReference>
<name>A0A1H0DX76_9BACI</name>
<reference evidence="4" key="1">
    <citation type="submission" date="2016-10" db="EMBL/GenBank/DDBJ databases">
        <authorList>
            <person name="Varghese N."/>
            <person name="Submissions S."/>
        </authorList>
    </citation>
    <scope>NUCLEOTIDE SEQUENCE [LARGE SCALE GENOMIC DNA]</scope>
    <source>
        <strain evidence="4">CGMCC 1.10369</strain>
    </source>
</reference>
<organism evidence="3 4">
    <name type="scientific">Alkalicoccus daliensis</name>
    <dbReference type="NCBI Taxonomy" id="745820"/>
    <lineage>
        <taxon>Bacteria</taxon>
        <taxon>Bacillati</taxon>
        <taxon>Bacillota</taxon>
        <taxon>Bacilli</taxon>
        <taxon>Bacillales</taxon>
        <taxon>Bacillaceae</taxon>
        <taxon>Alkalicoccus</taxon>
    </lineage>
</organism>
<dbReference type="InterPro" id="IPR011990">
    <property type="entry name" value="TPR-like_helical_dom_sf"/>
</dbReference>
<protein>
    <submittedName>
        <fullName evidence="3">Helix-turn-helix domain-containing protein</fullName>
    </submittedName>
</protein>
<dbReference type="STRING" id="745820.SAMN04488053_103118"/>
<dbReference type="Gene3D" id="1.25.40.10">
    <property type="entry name" value="Tetratricopeptide repeat domain"/>
    <property type="match status" value="1"/>
</dbReference>
<proteinExistence type="predicted"/>
<dbReference type="Proteomes" id="UP000198778">
    <property type="component" value="Unassembled WGS sequence"/>
</dbReference>
<dbReference type="CDD" id="cd00093">
    <property type="entry name" value="HTH_XRE"/>
    <property type="match status" value="1"/>
</dbReference>
<dbReference type="PROSITE" id="PS50005">
    <property type="entry name" value="TPR"/>
    <property type="match status" value="1"/>
</dbReference>
<accession>A0A1H0DX76</accession>
<dbReference type="InterPro" id="IPR019734">
    <property type="entry name" value="TPR_rpt"/>
</dbReference>
<feature type="domain" description="HTH cro/C1-type" evidence="2">
    <location>
        <begin position="6"/>
        <end position="59"/>
    </location>
</feature>
<dbReference type="AlphaFoldDB" id="A0A1H0DX76"/>
<evidence type="ECO:0000313" key="3">
    <source>
        <dbReference type="EMBL" id="SDN74668.1"/>
    </source>
</evidence>